<dbReference type="OrthoDB" id="1043760at2"/>
<dbReference type="InterPro" id="IPR002656">
    <property type="entry name" value="Acyl_transf_3_dom"/>
</dbReference>
<dbReference type="Proteomes" id="UP000003598">
    <property type="component" value="Unassembled WGS sequence"/>
</dbReference>
<keyword evidence="1" id="KW-0812">Transmembrane</keyword>
<keyword evidence="1" id="KW-1133">Transmembrane helix</keyword>
<gene>
    <name evidence="3" type="ORF">HMPREF9441_01380</name>
</gene>
<accession>G5SPU6</accession>
<sequence>MYNFKHIILMPKQRDISIDIVKFLAVFLIINSHADIMYLKYSALATGGAIGDALFLFCSGYTLFWRGTNRFDNWYKKRISRIYPSVFACLFLVILVGYLPVNKLNIYKILGGEFIIAIMIYYVLLYFVQKYCIQHFSWVVTTVVIITLIAYCFFPYKVETGSKGIYGITTLFRWIPFFCMMLMGAWIGLKVKGGILMVKTKWTDAAMLVLCLTVFYGIQFMSKKNTSIAPWQILTLPFFAGIVYYFWKCCNAEVLKRLYSTRMGRNAIMLTGGLCLESNLIQFYLFTERLNWLFPLNLLIGTAYILFMAYVCRCLARIFSQTFRTEDYQWRKVFEI</sequence>
<dbReference type="EMBL" id="AFFY01000020">
    <property type="protein sequence ID" value="EHH00662.1"/>
    <property type="molecule type" value="Genomic_DNA"/>
</dbReference>
<dbReference type="HOGENOM" id="CLU_870608_0_0_10"/>
<feature type="transmembrane region" description="Helical" evidence="1">
    <location>
        <begin position="267"/>
        <end position="286"/>
    </location>
</feature>
<feature type="transmembrane region" description="Helical" evidence="1">
    <location>
        <begin position="44"/>
        <end position="64"/>
    </location>
</feature>
<dbReference type="STRING" id="762968.HMPREF9441_01380"/>
<evidence type="ECO:0000313" key="4">
    <source>
        <dbReference type="Proteomes" id="UP000003598"/>
    </source>
</evidence>
<feature type="transmembrane region" description="Helical" evidence="1">
    <location>
        <begin position="85"/>
        <end position="101"/>
    </location>
</feature>
<evidence type="ECO:0000313" key="3">
    <source>
        <dbReference type="EMBL" id="EHH00662.1"/>
    </source>
</evidence>
<comment type="caution">
    <text evidence="3">The sequence shown here is derived from an EMBL/GenBank/DDBJ whole genome shotgun (WGS) entry which is preliminary data.</text>
</comment>
<dbReference type="Pfam" id="PF01757">
    <property type="entry name" value="Acyl_transf_3"/>
    <property type="match status" value="1"/>
</dbReference>
<feature type="transmembrane region" description="Helical" evidence="1">
    <location>
        <begin position="171"/>
        <end position="189"/>
    </location>
</feature>
<protein>
    <recommendedName>
        <fullName evidence="2">Acyltransferase 3 domain-containing protein</fullName>
    </recommendedName>
</protein>
<keyword evidence="1" id="KW-0472">Membrane</keyword>
<feature type="domain" description="Acyltransferase 3" evidence="2">
    <location>
        <begin position="16"/>
        <end position="251"/>
    </location>
</feature>
<proteinExistence type="predicted"/>
<feature type="transmembrane region" description="Helical" evidence="1">
    <location>
        <begin position="20"/>
        <end position="38"/>
    </location>
</feature>
<dbReference type="GO" id="GO:0016747">
    <property type="term" value="F:acyltransferase activity, transferring groups other than amino-acyl groups"/>
    <property type="evidence" value="ECO:0007669"/>
    <property type="project" value="InterPro"/>
</dbReference>
<feature type="transmembrane region" description="Helical" evidence="1">
    <location>
        <begin position="292"/>
        <end position="312"/>
    </location>
</feature>
<dbReference type="PATRIC" id="fig|762968.3.peg.1232"/>
<feature type="transmembrane region" description="Helical" evidence="1">
    <location>
        <begin position="228"/>
        <end position="247"/>
    </location>
</feature>
<evidence type="ECO:0000256" key="1">
    <source>
        <dbReference type="SAM" id="Phobius"/>
    </source>
</evidence>
<feature type="transmembrane region" description="Helical" evidence="1">
    <location>
        <begin position="107"/>
        <end position="128"/>
    </location>
</feature>
<evidence type="ECO:0000259" key="2">
    <source>
        <dbReference type="Pfam" id="PF01757"/>
    </source>
</evidence>
<keyword evidence="4" id="KW-1185">Reference proteome</keyword>
<dbReference type="AlphaFoldDB" id="G5SPU6"/>
<dbReference type="eggNOG" id="ENOG5033PJ4">
    <property type="taxonomic scope" value="Bacteria"/>
</dbReference>
<feature type="transmembrane region" description="Helical" evidence="1">
    <location>
        <begin position="201"/>
        <end position="222"/>
    </location>
</feature>
<reference evidence="3 4" key="1">
    <citation type="submission" date="2011-03" db="EMBL/GenBank/DDBJ databases">
        <authorList>
            <person name="Weinstock G."/>
            <person name="Sodergren E."/>
            <person name="Clifton S."/>
            <person name="Fulton L."/>
            <person name="Fulton B."/>
            <person name="Courtney L."/>
            <person name="Fronick C."/>
            <person name="Harrison M."/>
            <person name="Strong C."/>
            <person name="Farmer C."/>
            <person name="Delahaunty K."/>
            <person name="Markovic C."/>
            <person name="Hall O."/>
            <person name="Minx P."/>
            <person name="Tomlinson C."/>
            <person name="Mitreva M."/>
            <person name="Hou S."/>
            <person name="Chen J."/>
            <person name="Wollam A."/>
            <person name="Pepin K.H."/>
            <person name="Johnson M."/>
            <person name="Bhonagiri V."/>
            <person name="Zhang X."/>
            <person name="Suruliraj S."/>
            <person name="Warren W."/>
            <person name="Chinwalla A."/>
            <person name="Mardis E.R."/>
            <person name="Wilson R.K."/>
        </authorList>
    </citation>
    <scope>NUCLEOTIDE SEQUENCE [LARGE SCALE GENOMIC DNA]</scope>
    <source>
        <strain evidence="3 4">YIT 11840</strain>
    </source>
</reference>
<organism evidence="3 4">
    <name type="scientific">Paraprevotella clara YIT 11840</name>
    <dbReference type="NCBI Taxonomy" id="762968"/>
    <lineage>
        <taxon>Bacteria</taxon>
        <taxon>Pseudomonadati</taxon>
        <taxon>Bacteroidota</taxon>
        <taxon>Bacteroidia</taxon>
        <taxon>Bacteroidales</taxon>
        <taxon>Prevotellaceae</taxon>
        <taxon>Paraprevotella</taxon>
    </lineage>
</organism>
<name>G5SPU6_9BACT</name>
<feature type="transmembrane region" description="Helical" evidence="1">
    <location>
        <begin position="135"/>
        <end position="156"/>
    </location>
</feature>